<dbReference type="GO" id="GO:0016491">
    <property type="term" value="F:oxidoreductase activity"/>
    <property type="evidence" value="ECO:0007669"/>
    <property type="project" value="InterPro"/>
</dbReference>
<dbReference type="PANTHER" id="PTHR42852:SF13">
    <property type="entry name" value="PROTEIN DIPZ"/>
    <property type="match status" value="1"/>
</dbReference>
<feature type="signal peptide" evidence="1">
    <location>
        <begin position="1"/>
        <end position="18"/>
    </location>
</feature>
<organism evidence="3 4">
    <name type="scientific">Lishizhenia tianjinensis</name>
    <dbReference type="NCBI Taxonomy" id="477690"/>
    <lineage>
        <taxon>Bacteria</taxon>
        <taxon>Pseudomonadati</taxon>
        <taxon>Bacteroidota</taxon>
        <taxon>Flavobacteriia</taxon>
        <taxon>Flavobacteriales</taxon>
        <taxon>Crocinitomicaceae</taxon>
        <taxon>Lishizhenia</taxon>
    </lineage>
</organism>
<feature type="domain" description="Thioredoxin" evidence="2">
    <location>
        <begin position="24"/>
        <end position="166"/>
    </location>
</feature>
<evidence type="ECO:0000313" key="3">
    <source>
        <dbReference type="EMBL" id="SFT66256.1"/>
    </source>
</evidence>
<protein>
    <submittedName>
        <fullName evidence="3">AhpC/TSA family protein</fullName>
    </submittedName>
</protein>
<dbReference type="InterPro" id="IPR013740">
    <property type="entry name" value="Redoxin"/>
</dbReference>
<name>A0A1I6ZUA8_9FLAO</name>
<evidence type="ECO:0000313" key="4">
    <source>
        <dbReference type="Proteomes" id="UP000236454"/>
    </source>
</evidence>
<dbReference type="Gene3D" id="3.40.30.10">
    <property type="entry name" value="Glutaredoxin"/>
    <property type="match status" value="1"/>
</dbReference>
<gene>
    <name evidence="3" type="ORF">SAMN05216474_1626</name>
</gene>
<sequence length="407" mass="46193">MKTTLILFSILTVFLLNAQTPKTLEIGDIAPELNISKIYNSENGEIPTLESLKGKYVVLDFWATWCSPCVASFPKMNKLYNQYKNQEVVFIALTKEKEVKVSNFLSAKPQDFMVGISNSSTINEAYGVAAIPTVIVIDPFGKIVFSNYGNFFNETAMDQIMKGEYKKQVPSSIPQTSSFQFGYANPGIDPVFISVSKLENSGSSSSPNTFRQEVFRESIFPDSMSYYSFSHNFLTKDQQGTFIGHDLTEIFSVTMNLGSEVYVANKTQYKGSYDYILKRKSRKNMFNHINKSISADLNIKIESSKMDTLVNFMNLDSLTVYKKSDIAEGTEKMYLTVDFLVWILESKTGEYYQTKGNFKNTYVSINKMSSMEFYGLSAEEILDLLKSVNVQFVKEQGTIKQYYIVEK</sequence>
<dbReference type="OrthoDB" id="9815205at2"/>
<reference evidence="3 4" key="1">
    <citation type="submission" date="2016-10" db="EMBL/GenBank/DDBJ databases">
        <authorList>
            <person name="de Groot N.N."/>
        </authorList>
    </citation>
    <scope>NUCLEOTIDE SEQUENCE [LARGE SCALE GENOMIC DNA]</scope>
    <source>
        <strain evidence="3 4">CGMCC 1.7005</strain>
    </source>
</reference>
<dbReference type="PROSITE" id="PS51352">
    <property type="entry name" value="THIOREDOXIN_2"/>
    <property type="match status" value="1"/>
</dbReference>
<dbReference type="Proteomes" id="UP000236454">
    <property type="component" value="Unassembled WGS sequence"/>
</dbReference>
<dbReference type="PANTHER" id="PTHR42852">
    <property type="entry name" value="THIOL:DISULFIDE INTERCHANGE PROTEIN DSBE"/>
    <property type="match status" value="1"/>
</dbReference>
<dbReference type="AlphaFoldDB" id="A0A1I6ZUA8"/>
<proteinExistence type="predicted"/>
<feature type="chain" id="PRO_5014828749" evidence="1">
    <location>
        <begin position="19"/>
        <end position="407"/>
    </location>
</feature>
<accession>A0A1I6ZUA8</accession>
<keyword evidence="1" id="KW-0732">Signal</keyword>
<dbReference type="InterPro" id="IPR013766">
    <property type="entry name" value="Thioredoxin_domain"/>
</dbReference>
<dbReference type="CDD" id="cd02966">
    <property type="entry name" value="TlpA_like_family"/>
    <property type="match status" value="1"/>
</dbReference>
<evidence type="ECO:0000256" key="1">
    <source>
        <dbReference type="SAM" id="SignalP"/>
    </source>
</evidence>
<dbReference type="SUPFAM" id="SSF52833">
    <property type="entry name" value="Thioredoxin-like"/>
    <property type="match status" value="1"/>
</dbReference>
<dbReference type="EMBL" id="FPAS01000002">
    <property type="protein sequence ID" value="SFT66256.1"/>
    <property type="molecule type" value="Genomic_DNA"/>
</dbReference>
<dbReference type="RefSeq" id="WP_090248083.1">
    <property type="nucleotide sequence ID" value="NZ_FPAS01000002.1"/>
</dbReference>
<evidence type="ECO:0000259" key="2">
    <source>
        <dbReference type="PROSITE" id="PS51352"/>
    </source>
</evidence>
<keyword evidence="4" id="KW-1185">Reference proteome</keyword>
<dbReference type="Pfam" id="PF08534">
    <property type="entry name" value="Redoxin"/>
    <property type="match status" value="1"/>
</dbReference>
<dbReference type="InterPro" id="IPR036249">
    <property type="entry name" value="Thioredoxin-like_sf"/>
</dbReference>
<dbReference type="STRING" id="477690.SAMN05216474_1626"/>
<dbReference type="InterPro" id="IPR050553">
    <property type="entry name" value="Thioredoxin_ResA/DsbE_sf"/>
</dbReference>